<accession>A0ABN0Q5R3</accession>
<dbReference type="EMBL" id="AXOM01000048">
    <property type="protein sequence ID" value="ESS57381.1"/>
    <property type="molecule type" value="Genomic_DNA"/>
</dbReference>
<keyword evidence="2" id="KW-1185">Reference proteome</keyword>
<organism evidence="1 2">
    <name type="scientific">Enterobacter cloacae S611</name>
    <dbReference type="NCBI Taxonomy" id="1399146"/>
    <lineage>
        <taxon>Bacteria</taxon>
        <taxon>Pseudomonadati</taxon>
        <taxon>Pseudomonadota</taxon>
        <taxon>Gammaproteobacteria</taxon>
        <taxon>Enterobacterales</taxon>
        <taxon>Enterobacteriaceae</taxon>
        <taxon>Enterobacter</taxon>
        <taxon>Enterobacter cloacae complex</taxon>
    </lineage>
</organism>
<dbReference type="Proteomes" id="UP000017834">
    <property type="component" value="Unassembled WGS sequence"/>
</dbReference>
<sequence>MRETLVDYWLEIMIYQTDESLTHGYGSGRKA</sequence>
<evidence type="ECO:0000313" key="2">
    <source>
        <dbReference type="Proteomes" id="UP000017834"/>
    </source>
</evidence>
<proteinExistence type="predicted"/>
<gene>
    <name evidence="1" type="ORF">EDP2_977</name>
</gene>
<comment type="caution">
    <text evidence="1">The sequence shown here is derived from an EMBL/GenBank/DDBJ whole genome shotgun (WGS) entry which is preliminary data.</text>
</comment>
<evidence type="ECO:0000313" key="1">
    <source>
        <dbReference type="EMBL" id="ESS57381.1"/>
    </source>
</evidence>
<protein>
    <submittedName>
        <fullName evidence="1">Uncharacterized protein</fullName>
    </submittedName>
</protein>
<name>A0ABN0Q5R3_ENTCL</name>
<reference evidence="1 2" key="1">
    <citation type="journal article" date="2014" name="Genome Announc.">
        <title>Draft Genome Sequence of Enterobacter cloacae Strain S611.</title>
        <authorList>
            <person name="Wang D."/>
            <person name="Han C.S."/>
            <person name="Dichosa A.E."/>
            <person name="Gleasner C.D."/>
            <person name="Johnson S.L."/>
            <person name="Daligault H.E."/>
            <person name="Davenport K.W."/>
            <person name="Li P.E."/>
            <person name="Pierson E.A."/>
            <person name="Pierson L.S.III."/>
        </authorList>
    </citation>
    <scope>NUCLEOTIDE SEQUENCE [LARGE SCALE GENOMIC DNA]</scope>
    <source>
        <strain evidence="1 2">S611</strain>
    </source>
</reference>